<feature type="topological domain" description="Cytoplasmic" evidence="15">
    <location>
        <begin position="1"/>
        <end position="6599"/>
    </location>
</feature>
<feature type="domain" description="KASH" evidence="19">
    <location>
        <begin position="6591"/>
        <end position="6650"/>
    </location>
</feature>
<feature type="coiled-coil region" evidence="16">
    <location>
        <begin position="5113"/>
        <end position="5166"/>
    </location>
</feature>
<feature type="coiled-coil region" evidence="16">
    <location>
        <begin position="57"/>
        <end position="84"/>
    </location>
</feature>
<dbReference type="CDD" id="cd00176">
    <property type="entry name" value="SPEC"/>
    <property type="match status" value="11"/>
</dbReference>
<feature type="transmembrane region" description="Helical" evidence="18">
    <location>
        <begin position="6600"/>
        <end position="6620"/>
    </location>
</feature>
<keyword evidence="5" id="KW-0597">Phosphoprotein</keyword>
<evidence type="ECO:0000256" key="15">
    <source>
        <dbReference type="PROSITE-ProRule" id="PRU00385"/>
    </source>
</evidence>
<feature type="coiled-coil region" evidence="16">
    <location>
        <begin position="2309"/>
        <end position="2362"/>
    </location>
</feature>
<dbReference type="OrthoDB" id="18853at2759"/>
<comment type="subcellular location">
    <subcellularLocation>
        <location evidence="1">Cytoplasm</location>
        <location evidence="1">Cytoskeleton</location>
    </subcellularLocation>
    <subcellularLocation>
        <location evidence="2">Nucleus outer membrane</location>
        <topology evidence="2">Single-pass type IV membrane protein</topology>
        <orientation evidence="2">Cytoplasmic side</orientation>
    </subcellularLocation>
</comment>
<feature type="coiled-coil region" evidence="16">
    <location>
        <begin position="2583"/>
        <end position="2627"/>
    </location>
</feature>
<evidence type="ECO:0000259" key="19">
    <source>
        <dbReference type="PROSITE" id="PS51049"/>
    </source>
</evidence>
<dbReference type="FunFam" id="1.20.58.60:FF:000137">
    <property type="entry name" value="nesprin-1 isoform X2"/>
    <property type="match status" value="1"/>
</dbReference>
<keyword evidence="11" id="KW-1015">Disulfide bond</keyword>
<evidence type="ECO:0000256" key="1">
    <source>
        <dbReference type="ARBA" id="ARBA00004245"/>
    </source>
</evidence>
<evidence type="ECO:0000256" key="16">
    <source>
        <dbReference type="SAM" id="Coils"/>
    </source>
</evidence>
<feature type="coiled-coil region" evidence="16">
    <location>
        <begin position="2888"/>
        <end position="2922"/>
    </location>
</feature>
<feature type="coiled-coil region" evidence="16">
    <location>
        <begin position="4877"/>
        <end position="4904"/>
    </location>
</feature>
<gene>
    <name evidence="20" type="primary">Syne1</name>
    <name evidence="20" type="ORF">BUCCAP_R07283</name>
</gene>
<feature type="compositionally biased region" description="Low complexity" evidence="17">
    <location>
        <begin position="6566"/>
        <end position="6586"/>
    </location>
</feature>
<evidence type="ECO:0000256" key="14">
    <source>
        <dbReference type="ARBA" id="ARBA00023242"/>
    </source>
</evidence>
<dbReference type="FunFam" id="1.20.58.60:FF:000386">
    <property type="entry name" value="Spectrin repeat containing, nuclear envelope 1a"/>
    <property type="match status" value="1"/>
</dbReference>
<keyword evidence="10 15" id="KW-0472">Membrane</keyword>
<dbReference type="InterPro" id="IPR057932">
    <property type="entry name" value="Spectrin_SYNE1_3"/>
</dbReference>
<dbReference type="GO" id="GO:0003779">
    <property type="term" value="F:actin binding"/>
    <property type="evidence" value="ECO:0007669"/>
    <property type="project" value="UniProtKB-KW"/>
</dbReference>
<dbReference type="SMART" id="SM01115">
    <property type="entry name" value="cwf21"/>
    <property type="match status" value="1"/>
</dbReference>
<feature type="coiled-coil region" evidence="16">
    <location>
        <begin position="2972"/>
        <end position="2999"/>
    </location>
</feature>
<feature type="coiled-coil region" evidence="16">
    <location>
        <begin position="5639"/>
        <end position="5666"/>
    </location>
</feature>
<keyword evidence="8 18" id="KW-1133">Transmembrane helix</keyword>
<dbReference type="SUPFAM" id="SSF46966">
    <property type="entry name" value="Spectrin repeat"/>
    <property type="match status" value="39"/>
</dbReference>
<dbReference type="Pfam" id="PF25035">
    <property type="entry name" value="SYNE1"/>
    <property type="match status" value="1"/>
</dbReference>
<feature type="non-terminal residue" evidence="20">
    <location>
        <position position="6650"/>
    </location>
</feature>
<keyword evidence="21" id="KW-1185">Reference proteome</keyword>
<dbReference type="FunFam" id="1.20.58.60:FF:000231">
    <property type="entry name" value="Spectrin repeat containing, nuclear envelope 1a"/>
    <property type="match status" value="1"/>
</dbReference>
<feature type="coiled-coil region" evidence="16">
    <location>
        <begin position="3449"/>
        <end position="3476"/>
    </location>
</feature>
<evidence type="ECO:0000256" key="3">
    <source>
        <dbReference type="ARBA" id="ARBA00008619"/>
    </source>
</evidence>
<comment type="caution">
    <text evidence="20">The sequence shown here is derived from an EMBL/GenBank/DDBJ whole genome shotgun (WGS) entry which is preliminary data.</text>
</comment>
<dbReference type="FunFam" id="1.20.58.60:FF:000478">
    <property type="entry name" value="Spectrin repeat-containing, nuclear envelope 1b"/>
    <property type="match status" value="1"/>
</dbReference>
<evidence type="ECO:0000256" key="13">
    <source>
        <dbReference type="ARBA" id="ARBA00023212"/>
    </source>
</evidence>
<feature type="compositionally biased region" description="Polar residues" evidence="17">
    <location>
        <begin position="6533"/>
        <end position="6549"/>
    </location>
</feature>
<dbReference type="FunFam" id="1.20.58.60:FF:000182">
    <property type="entry name" value="Spectrin repeat containing, nuclear envelope 1a"/>
    <property type="match status" value="1"/>
</dbReference>
<dbReference type="Pfam" id="PF25803">
    <property type="entry name" value="Spectrin_SYNE1_2"/>
    <property type="match status" value="1"/>
</dbReference>
<feature type="region of interest" description="Disordered" evidence="17">
    <location>
        <begin position="3681"/>
        <end position="3708"/>
    </location>
</feature>
<keyword evidence="6 15" id="KW-0812">Transmembrane</keyword>
<dbReference type="FunFam" id="1.20.58.60:FF:000112">
    <property type="entry name" value="nesprin-1 isoform X4"/>
    <property type="match status" value="1"/>
</dbReference>
<dbReference type="SMART" id="SM00150">
    <property type="entry name" value="SPEC"/>
    <property type="match status" value="38"/>
</dbReference>
<accession>A0A7K9H9A7</accession>
<keyword evidence="13" id="KW-0206">Cytoskeleton</keyword>
<keyword evidence="4" id="KW-0963">Cytoplasm</keyword>
<feature type="non-terminal residue" evidence="20">
    <location>
        <position position="1"/>
    </location>
</feature>
<dbReference type="InterPro" id="IPR056887">
    <property type="entry name" value="SYNE1/2_dom"/>
</dbReference>
<feature type="coiled-coil region" evidence="16">
    <location>
        <begin position="1225"/>
        <end position="1252"/>
    </location>
</feature>
<feature type="topological domain" description="Perinuclear space" evidence="15">
    <location>
        <begin position="6621"/>
        <end position="6650"/>
    </location>
</feature>
<dbReference type="GO" id="GO:0005856">
    <property type="term" value="C:cytoskeleton"/>
    <property type="evidence" value="ECO:0007669"/>
    <property type="project" value="UniProtKB-SubCell"/>
</dbReference>
<evidence type="ECO:0000256" key="5">
    <source>
        <dbReference type="ARBA" id="ARBA00022553"/>
    </source>
</evidence>
<dbReference type="Gene3D" id="1.20.58.60">
    <property type="match status" value="26"/>
</dbReference>
<dbReference type="InterPro" id="IPR002017">
    <property type="entry name" value="Spectrin_repeat"/>
</dbReference>
<feature type="region of interest" description="Disordered" evidence="17">
    <location>
        <begin position="6529"/>
        <end position="6586"/>
    </location>
</feature>
<dbReference type="EMBL" id="VWZO01001848">
    <property type="protein sequence ID" value="NXH10413.1"/>
    <property type="molecule type" value="Genomic_DNA"/>
</dbReference>
<sequence length="6650" mass="764820">VSERIEGNIDQLSVSVSLWDDILKTGDEMDGWCNKCISQLSEGISNLSNSQTMEVLLKDFQSEVKDKELKLEQLRSKISDLKELTHSQEPPADLQFIESDLRQKLEHVKEMSETAKETLKYFNTQKMQLRKSIDHMTDWLTKAEETLLSCARNLDPEALNKVKETQKDLQLQQSSIDSICENLNSLCRKYHSVELETLGGSVTSLIKKYEAVNLLCSRTQASMQESLEKHFLHSMQEFQEWFSDVKSAVKESSDRSGDSKAIEAKLHDLQSVLNSVSEGQKKLDAACKEGESLYACLPQPVVSNIQEQIAKSNQNFQEFLNQCLNEKKALEACASHLGSFEDQHKKLGLWLYDMEERISTEALGESKQLIPEKKKEVQKVEKFLEELLNSRESFDKLSQMAQTLNEEGHSAGKEVRLASQHLTNYQNMVKTVKEKLRTCQLALQEHLTLEEALQNMWSWVKEVQDKLASSESTVGSKATLERRLTQIQEILLLKGDGEVKLNIAIGKGEQALRSSNEEGQKVIQTELQMLKDVWNDIISTSVNWQSCLESVISQWNEYLERKNQLEQWLENLDHKVEQPLEPQIGLKEKFAQLDHFQAIVSEIEDHSGDLQQLIEKAEELYEKTEDDSFGDAAQEELKTQFNDITTVAKEKMRKVEDIVKDHLLYLDAVHEFTDWLHSAKEELHRWSDASGDTPTIQKKLAKVNELVESRQIGAGRLGRVETLAPAAERSTTAGGCQALAAEMQALRSDWKQWEDSAFRSQSSLRDVLSQMALSEQEFAAQVAQLEEAVQRFGGLLAAWSRNLAPLDSRHTDAEVLESWRKEKETLDALVKSEHTTDEIKTQLNDLCRFSRDLSTYSSKVSGLIKEYNSLCLQASKGCQSKEQILQQRFRTAFRDFQQWLVNAKVTTAKCFDVPQNISEASASLQKIQEFLSESENGQHKLNVLASKGELLCSVLPKEKAEVIQDKSATAKEDWKSFITTLHQKESALENLKIQMKDFEATAEPLQEWLTTTEKMVQGSSSRLHDLPSKRREQQKLQSVLEEISCHEHQLNRLKEKAQQLWEEQAVSKSFMRRVSQLSSQYLTLSNLTKEKVSRMDRVVAEHQQFSHSVKDLQDWVADAVHMLDSYCHPTADKSVLDSRMLKLERLLAVKQEKEIEMKMILTRGESVLQNTSLEGVPVIEQQLQTLKDSWASLLSACIQCKSQLEGALSKWTSYQDDVRQFSSWMDKVETSMNASERQYAELREKTAALSKAKLLSEEVLSHSSLLETIEVKGKGMTEHYVTQLELQDLQERYKFLKDRTREAVTKAEGLLNLHQEYQRNLKAFEIWLEKEQEKLDCLSHLDGDAQKQEATLRDLQELQVNCAEGQALLNAAVHAREEVIPWGIPQVEDRVLESLRQDWQVYQHRLSEARSQLNATVSRLRLMEKKFQKVNDWLTDLEEKVAVRTGRQSGRATKEMQLQQMKKWHEEITIYKDDVEEVGVLAQQILEESLTASRMGSQTTQLTSRYQTLLLHVLEQIKFLEEEIRCMEESELAFSAYMNWYGATIKNFRNVITKFDVVDKTAMEKKVQKIELLLSDMDIGHSLLKSAREKGERAIKYMEENEVDQLRKEIGGHVEELEELAGSIRKEHVTSEKCLQLAKEFSDKYKAQTQWVMEYQAMLHAPAEPKIELYEKKAQLSKYKSIQQTVLSHEPSIKSVIEKGEALFDLVNDVTLKNNIQDLQSSYQELCSTTKAYVETLEVRVKEHEDYNSDLQEGEKWLLHMSSRLVSPDLMENNSLEIITQQLANHKALMEEVAGFEDRLNNLKSKGDYLIDQCTEHLQAKFKQNIQSHLQGTKDSYSAICSTAQRVYQSLEHELQKHVNHQDTLQQCQTWLSTVQSELKATTWPPFSLADAVKQVKHFRALQEQANTYLDLLCSMCDLSDATVKSTATDIQQTKQTIEQQIIHSQYLAEGWEEIKQMKAELWLYFQDADQQLHNLKRRRAELELNIAQNMVLQVKEFSQKLQSKQSALTSVTEKVNKLTQGQESPEHKEIGELSNRWLDLCLQSHSLLIQREEDLQRTGDYHDRMNVVEVFLEKLTKEWDNLARSDAESTNVHLEALQKLALALQERRFALDDFKDQKQKMIEHLDLDDKELVKEQFSHFEQRWTQLEDLVKRKIQVSVSTLEELSLVHSKFQELMEWAEEQQPSISEALKQSPPPDLAQSLLMDHLTICSELEAKQLVLKMLVKDAERVMTNLGLNERQELQKVLSDAQHHVDCLSDLVGQRRKHLNKALSEKTQFLMAVFQATNQIHQHEKKVTFPEHICLLPEDVNKQIRTCKNAQANLKAYQSEITGLWAQGRDLMKEATEQEKSEVLGKLQELQNVYDTILQKCNQRLLELEKNIVARKYFKEDLDKACHWLKQADIVTFPEVNVMNSNTELYSQLVKYQQILEQSPEYENLLLALQRDGQEILPSLNEVDHSYLDEKLNIIPQQFNIVTTLAKEKLYKVQEAIYARKEYASLIELTSKALTELEDQFIHMDKAPAAVSAKEAVSLQQAYRDLLGEAVSLGAAVDELNQKKEAFRSTGQPWQPDEMLKLVTLYHKLKRQIEQKISLLEDTIEACQEHEKMCVQLEAQLEAVKKEQIKVNEETLPIEEKLKIYHSLLGSLQDSESLLKRITEHLEAFSPQIDSSACETTNHQVQSWQEKLKSLHAAIDDTVMECENRLVQSIDFQTEICRSLDWLRWVKTELNGTVSLDLKLQSIQEEIRKVQIHQEEVQSSLRIMNALSNKEKERYMKAKELIPADLENTLAELTELDGEVQEAIHMRQATLNKLYSLCQRYYQVMQITNDWLEDAQEFLHLARNGLDVENSEENLRHHIEFFSTESEFSDHLKELQSLVSEIEPFMQATAREQLMKSVAALEEKAKGTKQEAKTQQEQLQRCASEWQEYQTARQKVIEVMNEAEKKLSDFSVAKAAASHEAEEKLLSHKTLVSVVNSFHKKITALEEKASQLEKVSNDASKATISRSMTTVWQRWTRLRNVAQEQERILEDAVQEWKDFNNKIQKATIGIDQLQGRLPESSVEKASKTELLELLDYHGSFLLDVEHQLSSLGLLKQQAVNMLQDVEIKSPPQEELPVMQEIKAMQDRCHNMQQKVKKGVKMVKQELKEREEVEAEINIVKSWIQETKEYLLSPDIEVDTQLQELQSLLGEITAHRQAVEKMAEQQQNKYLGLYTILPSELSLHLAEVGLALVTVQDQIQTKEKETQQIKKLNEEFGQKIQEIANELNAILSKLKKKTNDIAQAKLEQKILGEELDSCNIKLLELDASVQDFAEQNVPLAKQLANRIGKLTALHQQTIRQAEYRATKLSQASSHLEEYNEMLEFILKWIEKANILVHGSITWNSSSQLRDQFKAYQTMLDESGEIHGDLEAMSERIEYLASVYCTEGMSQQVLELGRRTEELQQVIKVRLPNLQDAAKDMKKFEVELRALQAALEQAQATLTSPELGHLSLKEQLSHRQHLLSEMESLKPKVHAVQVCQSALRIPEEVVTSLPICHTALRLQEEASRLQHTAIQQCNIMQATVVQYEQYEQEMKHLQQMIESAHHEIQDKPIATSNIQELQVQISHHEELAQKIKGYQEQIASLNSKCKMLTMKAKHATMLLTVTEVEGLSEGMEELDADLLPAHSTHPSVVMMTAGRCHTLLSPVTEESGEEGTNSEISSPPACRSPSPVANTDASVNQDIAYYQALSAEQLQTEAAKIQPSTSATQEFYKPGIESAASAKLDDLQRSWETLKNVISEKQRTLYEALERQQKYQDTLQSISTKMETTEIKLNESLEPAKSPESQMAEHQALMDEILMLQEEITELQKSLAQELVSEPLDAEAADQLALQSTLTVLAERMATIRMKASGKRQLLEEKLNEQLEEQRHEQALQRYRCEADELDHWLLNTRATLDTALVTAEEPMDMEAQLVDCQNMLVEIEQKVVALSELSVHNENLLMEGKAHTKDEAEQLAVKLRTLKGSLLELQRVLHDKQINIRGSLQEKEESDLDFVSSQSPSVQEWLAQARTTRSQQQQSTLQQQKELEQELEEQKNLLRSVACRGEEILTQQGSSEGLCISEKLNTLSKELALEGEKPSSEEQMKVKWESLNQEFNTKQRLLQKALEQEHLQLYSRPNRLISGMPLYKEEGQDEDKSLVSPALVELNQAFEDVSSEAARVEESLHLEQKLYDGVAATSLWLDGVEEQVFVATALLPEEETKTYLCKQESLAKEIKDVTEEMDKNKNLFAQMFPENGDNRDVIEDTLHCILRRLTLLESVVNERCHQMKGRLQQILTFKSDLKLLFTSVADNKYLVLQKLAEAAERPETEQMQVILQAEEGLKELDTGINELKKRADKLQLDQPSIQEVSKIQDKYDELMMIIASRRSDLNQNLALKRQYERALQDLADLVETGQEKMAGDQKMIVASKEEVRSLLDKHKEYFQGLESHMILTETLFRKMNSFALLKETQSHSELMTKASAVLKLAHKRGVELEYILETWVHLNEDYQELTRQLESIEDSIPTVGLVEETEEKLTDRITLFQHLRSNLTEYQPKLYQVLDDGKRLLFSVSCSDLECQLNQLGERWLSNTSKVTKELHRLETILRHWTRYQSESNELTDWLQSAKERLEFWSQQSLTVPQELESVRDHLNSFLEFSKEVDAKSLQKSSVLSTGNQLLRLKKVDTAALRAGLSHIDSQWTELVAQIPAVQEKLHQLQMDKIPSRHAITEVMSWISLMENVIQQDEDNIKNVVGQKVIQDYVQKYKGFKIDLNCKQLTVDFVNQSVLQISSQDVESKRSDKTDFAEQLGAMNRRWQILQGLVTEKIQLLEGLQESWTEYENNVQSLKTWFEAQEKKLKQQQKIGDQASVQNALKDCQELEESIRTKEKEVENVEQSGLSLIQNKKEEVSSAVMSTLQEINHSWANLDHMVSQLKILLQSVLDQWSIYKVAYEELNSYLTEARYSLSRFYLLTGSLEAVKVQVDNLQSLQDELEKQENSLQKFGSVTNQLLKECHPPVTETLTHNLKEVNMRWNNLLQEIAERLRASKGLLQLWQRYKDCYQQCSSTVRQREDQTNELLKTATSKDIADDEVTTWIQDCNDVLMDLKTAQESLVVLQELGEELKSQVEASAAAAIQSDYLSLNQNLLTLEQNLRKQQAVLQAGVLDYQTFAKNLQVLEDWMTEAEEILKGQDPSNSSDLSAIQSRMDELKSQMLKFSSMASDLDHLNELGYRLALSDKEIKRMQNLNRHWSLISSQTMERFSKLQSFLLQQQTFLEKCETWMDLLVQTEQKLAAEISGNYQSLLEQQRAHEASHHLFQAEMFSRQQILHSIISDGQHLLEQGQVDDRDEFNLKLTLLSNQWQGVIRRAQQRRGIIDSQIHQWQRYREMAEKLRKWLVEISCQPVSGLGNGPIPLQQARALLDEVQLKEKVLLRQQGSYILTVEAGKQLLLSADSVAEAALKTELTEIQERWKIASTQVEQQKKQLVLLLRDWEKTEKGIGDSLEKLRSFKKKLSQPLPEHHDELHAEQIRCKELENAVEGWTDDLAQLALLKDTLSIYISADDISILSERIELLHRQWEELCHQASIVSLRRQQVSERLNEWAVFSERNKELCEWLTQMESKVSQNGDILIEEMIEKLKKDYQEEIAVAQKNKIQLQQMGERLAKASHESKASEIEYKLGKINDRWQHLLDLIAARVKKLKETLVAVQQLDKNMSSLRSWLAHIESELSKPIVYETCDSEEIQRKLNEQQELQRDIEKHSTGVASVLNLCEVLLHDCDACATEAECDSIQQATRNLDRRWRNICAMSMERRLKIEETWRLWQKFLDDYSRFEEWLKASERTAAFPSSSGVLYTVAKEELKKFEAFQRQVHESLTQLELINKQYRRLARENRTDSDCSLKQMVHEGNQRWDNLQKRVTSILRRLKHFISQREEFETARDSILVWLTEMDLQLTNIEHFSECDVQAKIKQLKAFQQEISLNNNKIEQIIVQGEQLIEKSEPIDAAVIEEELDELRRYCQEVFGRVERYHKKLIRLPLTDDEHDLSDREVDLDESADLSDIHWHDKSADSILSPLPSSNLSLPLSQPVRSERSGRDTPASVDSIPLEWDHDYDLSRDLETAVSRALHSEEEDRRQEKDFYLRGAASISDVEIPETLEAYVTLTENALKNISGEPGALEAHIRQLDKALDTSRFQIQQTENIIRSKTPTGPELDSSYKGYMKLLSECSGSIDSVKRLGYKLKEEEEKLSGLINLNSTETQTAGKNSVIDRWELIQAQALSKELRMKQNLQQWQQFNSDLNSVWAWLGETEEELERLRRLDLSTDIQTIELRIKKLKELQKAIDNRKAIILSINLCSSEFTQSDSEESKKLQERLSQMNLRWDHVCNIMEEWRCSLQDALMQCQDFHEMSHGLLLWLENIDRRKNEIVPINPNLDSEILQDHHRLLMQIRRELLDSQLKVASLQDMSCQLLVNAEGKDCLEAKEKVHVIGNRLKLLLKEVTRHIRDLEKILDISSSQLELSSWSSADELDTSGSVSPVSGRSTPSRQRTPRGKCSLSQPGPSVSSPHSRSTRGGSGSSPSEAGPAWRHPSFFLRVLRAALPLQLLLLLLIGLACLVPMTKEDYSCTMANNFARSFHPMLKYMNGPPPL</sequence>
<dbReference type="InterPro" id="IPR018159">
    <property type="entry name" value="Spectrin/alpha-actinin"/>
</dbReference>
<evidence type="ECO:0000256" key="4">
    <source>
        <dbReference type="ARBA" id="ARBA00022490"/>
    </source>
</evidence>
<dbReference type="PANTHER" id="PTHR14514">
    <property type="entry name" value="PKA ANCHORING PROTEIN"/>
    <property type="match status" value="1"/>
</dbReference>
<dbReference type="Pfam" id="PF10541">
    <property type="entry name" value="KASH"/>
    <property type="match status" value="1"/>
</dbReference>
<proteinExistence type="inferred from homology"/>
<dbReference type="InterPro" id="IPR012315">
    <property type="entry name" value="KASH"/>
</dbReference>
<dbReference type="FunFam" id="1.20.58.60:FF:000119">
    <property type="entry name" value="nesprin-1 isoform X2"/>
    <property type="match status" value="1"/>
</dbReference>
<feature type="coiled-coil region" evidence="16">
    <location>
        <begin position="1029"/>
        <end position="1063"/>
    </location>
</feature>
<evidence type="ECO:0000313" key="20">
    <source>
        <dbReference type="EMBL" id="NXH10413.1"/>
    </source>
</evidence>
<evidence type="ECO:0000256" key="12">
    <source>
        <dbReference type="ARBA" id="ARBA00023203"/>
    </source>
</evidence>
<evidence type="ECO:0000256" key="2">
    <source>
        <dbReference type="ARBA" id="ARBA00004605"/>
    </source>
</evidence>
<dbReference type="FunFam" id="1.20.58.60:FF:000181">
    <property type="entry name" value="Spectrin repeat containing, nuclear envelope 1a"/>
    <property type="match status" value="1"/>
</dbReference>
<dbReference type="GO" id="GO:0005640">
    <property type="term" value="C:nuclear outer membrane"/>
    <property type="evidence" value="ECO:0007669"/>
    <property type="project" value="UniProtKB-SubCell"/>
</dbReference>
<keyword evidence="12" id="KW-0009">Actin-binding</keyword>
<dbReference type="FunFam" id="1.20.58.60:FF:000177">
    <property type="entry name" value="nesprin-1 isoform X5"/>
    <property type="match status" value="1"/>
</dbReference>
<dbReference type="FunFam" id="1.20.58.60:FF:000155">
    <property type="entry name" value="nesprin-1 isoform X4"/>
    <property type="match status" value="1"/>
</dbReference>
<dbReference type="FunFam" id="1.20.58.60:FF:000126">
    <property type="entry name" value="Spectrin repeat containing, nuclear envelope 1a"/>
    <property type="match status" value="1"/>
</dbReference>
<dbReference type="Pfam" id="PF00435">
    <property type="entry name" value="Spectrin"/>
    <property type="match status" value="11"/>
</dbReference>
<comment type="similarity">
    <text evidence="3">Belongs to the nesprin family.</text>
</comment>
<protein>
    <submittedName>
        <fullName evidence="20">SYNE1 protein</fullName>
    </submittedName>
</protein>
<dbReference type="PROSITE" id="PS51049">
    <property type="entry name" value="KASH"/>
    <property type="match status" value="1"/>
</dbReference>
<evidence type="ECO:0000256" key="10">
    <source>
        <dbReference type="ARBA" id="ARBA00023136"/>
    </source>
</evidence>
<dbReference type="FunFam" id="1.20.58.60:FF:000233">
    <property type="entry name" value="nesprin-1 isoform X9"/>
    <property type="match status" value="1"/>
</dbReference>
<keyword evidence="14" id="KW-0539">Nucleus</keyword>
<feature type="coiled-coil region" evidence="16">
    <location>
        <begin position="4046"/>
        <end position="4076"/>
    </location>
</feature>
<name>A0A7K9H9A7_9PICI</name>
<evidence type="ECO:0000256" key="7">
    <source>
        <dbReference type="ARBA" id="ARBA00022737"/>
    </source>
</evidence>
<feature type="coiled-coil region" evidence="16">
    <location>
        <begin position="3231"/>
        <end position="3283"/>
    </location>
</feature>
<dbReference type="PANTHER" id="PTHR14514:SF3">
    <property type="entry name" value="NESPRIN-1"/>
    <property type="match status" value="1"/>
</dbReference>
<keyword evidence="7" id="KW-0677">Repeat</keyword>
<evidence type="ECO:0000313" key="21">
    <source>
        <dbReference type="Proteomes" id="UP000534107"/>
    </source>
</evidence>
<feature type="region of interest" description="Disordered" evidence="17">
    <location>
        <begin position="6086"/>
        <end position="6106"/>
    </location>
</feature>
<reference evidence="20 21" key="1">
    <citation type="submission" date="2019-09" db="EMBL/GenBank/DDBJ databases">
        <title>Bird 10,000 Genomes (B10K) Project - Family phase.</title>
        <authorList>
            <person name="Zhang G."/>
        </authorList>
    </citation>
    <scope>NUCLEOTIDE SEQUENCE [LARGE SCALE GENOMIC DNA]</scope>
    <source>
        <strain evidence="20">B10K-DU-001-16</strain>
        <tissue evidence="20">Muscle</tissue>
    </source>
</reference>
<organism evidence="20 21">
    <name type="scientific">Bucco capensis</name>
    <name type="common">collared puffbird</name>
    <dbReference type="NCBI Taxonomy" id="135168"/>
    <lineage>
        <taxon>Eukaryota</taxon>
        <taxon>Metazoa</taxon>
        <taxon>Chordata</taxon>
        <taxon>Craniata</taxon>
        <taxon>Vertebrata</taxon>
        <taxon>Euteleostomi</taxon>
        <taxon>Archelosauria</taxon>
        <taxon>Archosauria</taxon>
        <taxon>Dinosauria</taxon>
        <taxon>Saurischia</taxon>
        <taxon>Theropoda</taxon>
        <taxon>Coelurosauria</taxon>
        <taxon>Aves</taxon>
        <taxon>Neognathae</taxon>
        <taxon>Neoaves</taxon>
        <taxon>Telluraves</taxon>
        <taxon>Coraciimorphae</taxon>
        <taxon>Piciformes</taxon>
        <taxon>Bucconidae</taxon>
        <taxon>Bucco</taxon>
    </lineage>
</organism>
<dbReference type="SMART" id="SM01249">
    <property type="entry name" value="KASH"/>
    <property type="match status" value="1"/>
</dbReference>
<feature type="coiled-coil region" evidence="16">
    <location>
        <begin position="4346"/>
        <end position="4373"/>
    </location>
</feature>
<evidence type="ECO:0000256" key="8">
    <source>
        <dbReference type="ARBA" id="ARBA00022989"/>
    </source>
</evidence>
<evidence type="ECO:0000256" key="18">
    <source>
        <dbReference type="SAM" id="Phobius"/>
    </source>
</evidence>
<dbReference type="InterPro" id="IPR013170">
    <property type="entry name" value="mRNA_splic_Cwf21_dom"/>
</dbReference>
<evidence type="ECO:0000256" key="6">
    <source>
        <dbReference type="ARBA" id="ARBA00022692"/>
    </source>
</evidence>
<evidence type="ECO:0000256" key="17">
    <source>
        <dbReference type="SAM" id="MobiDB-lite"/>
    </source>
</evidence>
<dbReference type="Proteomes" id="UP000534107">
    <property type="component" value="Unassembled WGS sequence"/>
</dbReference>
<feature type="coiled-coil region" evidence="16">
    <location>
        <begin position="5531"/>
        <end position="5558"/>
    </location>
</feature>
<keyword evidence="9 16" id="KW-0175">Coiled coil</keyword>
<feature type="coiled-coil region" evidence="16">
    <location>
        <begin position="600"/>
        <end position="627"/>
    </location>
</feature>
<dbReference type="FunFam" id="1.20.58.60:FF:000073">
    <property type="entry name" value="Nesprin-1 isoform 1"/>
    <property type="match status" value="1"/>
</dbReference>
<evidence type="ECO:0000256" key="11">
    <source>
        <dbReference type="ARBA" id="ARBA00023157"/>
    </source>
</evidence>
<feature type="coiled-coil region" evidence="16">
    <location>
        <begin position="3555"/>
        <end position="3630"/>
    </location>
</feature>
<evidence type="ECO:0000256" key="9">
    <source>
        <dbReference type="ARBA" id="ARBA00023054"/>
    </source>
</evidence>
<dbReference type="FunFam" id="1.20.58.60:FF:000190">
    <property type="entry name" value="Nesprin-1 isoform 1"/>
    <property type="match status" value="1"/>
</dbReference>
<feature type="coiled-coil region" evidence="16">
    <location>
        <begin position="4983"/>
        <end position="5013"/>
    </location>
</feature>
<dbReference type="FunFam" id="1.20.58.60:FF:000041">
    <property type="entry name" value="Nesprin-1 isoform 1"/>
    <property type="match status" value="1"/>
</dbReference>